<organism evidence="2 3">
    <name type="scientific">Methanobrevibacter arboriphilus JCM 13429 = DSM 1125</name>
    <dbReference type="NCBI Taxonomy" id="1300164"/>
    <lineage>
        <taxon>Archaea</taxon>
        <taxon>Methanobacteriati</taxon>
        <taxon>Methanobacteriota</taxon>
        <taxon>Methanomada group</taxon>
        <taxon>Methanobacteria</taxon>
        <taxon>Methanobacteriales</taxon>
        <taxon>Methanobacteriaceae</taxon>
        <taxon>Methanobrevibacter</taxon>
    </lineage>
</organism>
<dbReference type="SUPFAM" id="SSF52540">
    <property type="entry name" value="P-loop containing nucleoside triphosphate hydrolases"/>
    <property type="match status" value="1"/>
</dbReference>
<reference evidence="2 3" key="1">
    <citation type="submission" date="2014-12" db="EMBL/GenBank/DDBJ databases">
        <title>Genome sequence of Methanobrevibacter arboriphilicus DH1, DSM1125.</title>
        <authorList>
            <person name="Poehlein A."/>
            <person name="Thauer R.K."/>
            <person name="Seedorf H."/>
            <person name="Daniel R."/>
        </authorList>
    </citation>
    <scope>NUCLEOTIDE SEQUENCE [LARGE SCALE GENOMIC DNA]</scope>
    <source>
        <strain evidence="2 3">DH1</strain>
    </source>
</reference>
<dbReference type="Proteomes" id="UP000191661">
    <property type="component" value="Unassembled WGS sequence"/>
</dbReference>
<proteinExistence type="predicted"/>
<keyword evidence="2" id="KW-0255">Endonuclease</keyword>
<dbReference type="InterPro" id="IPR051396">
    <property type="entry name" value="Bact_Antivir_Def_Nuclease"/>
</dbReference>
<evidence type="ECO:0000313" key="3">
    <source>
        <dbReference type="Proteomes" id="UP000191661"/>
    </source>
</evidence>
<dbReference type="OrthoDB" id="25344at2157"/>
<feature type="domain" description="Endonuclease GajA/Old nuclease/RecF-like AAA" evidence="1">
    <location>
        <begin position="28"/>
        <end position="367"/>
    </location>
</feature>
<keyword evidence="2" id="KW-0540">Nuclease</keyword>
<dbReference type="EMBL" id="JXMW01000001">
    <property type="protein sequence ID" value="OQD59864.1"/>
    <property type="molecule type" value="Genomic_DNA"/>
</dbReference>
<dbReference type="PANTHER" id="PTHR43581:SF4">
    <property type="entry name" value="ATP_GTP PHOSPHATASE"/>
    <property type="match status" value="1"/>
</dbReference>
<dbReference type="InterPro" id="IPR041685">
    <property type="entry name" value="AAA_GajA/Old/RecF-like"/>
</dbReference>
<dbReference type="Gene3D" id="3.40.50.300">
    <property type="entry name" value="P-loop containing nucleotide triphosphate hydrolases"/>
    <property type="match status" value="1"/>
</dbReference>
<keyword evidence="3" id="KW-1185">Reference proteome</keyword>
<sequence>MVTIIKDLKIENNSYSTIAESGNDFLNDLSRINVFIGENNCGKSRFMRSLFLNGENPEINFKTTEEAYEKYIPNIENFINELEEYLKKYTEKYSNYIPSIETILTELQGKLSDEFPKKEIIHLLNKLMEILNNYNINQQAGHYEINHSNRSSEWGDVFENTVFKEITDIINKHKLKIEIFKSNEFFNFQKIYIPILRGLRPLSEEDIYQERTIEDYFNIGTIRENGKLTIFTGLESYDLLKSYAHGDFNERNLIEKYQAYLSENFFDGEEVYLIPKEKDKNIISIKIGNEFERPIYELGDGLQSIINITFPLFLNLKEIEETDNVLVFIEEPEIHLHPALQKKLIKTFEDDIFNNFQFFLTTHSNHFLDNTLTNNNVSVFSFRKKITGSGNEEIPNFSIEKFSFDNYSILDELGVKPSSVLMSNCNIFVEGNIDVSYYNHYLKIHLKELEKKDTIEEGYNYNFTICGGSEMKHVANKLNEREKSRSLFIIDRDDNDNSLEEVLKENECEYHILQSREVENLLKKDVLINALKDFDQIKNNNIQINENFSEKDYQDNEFYEFIKEDILNNAPEFVYKKKNVKKYLLRKSLPLINTKEDLSKEAQSINELICNFISKNND</sequence>
<dbReference type="RefSeq" id="WP_080459483.1">
    <property type="nucleotide sequence ID" value="NZ_JXMW01000001.1"/>
</dbReference>
<evidence type="ECO:0000313" key="2">
    <source>
        <dbReference type="EMBL" id="OQD59864.1"/>
    </source>
</evidence>
<dbReference type="AlphaFoldDB" id="A0A1V6N5B6"/>
<dbReference type="GO" id="GO:0004519">
    <property type="term" value="F:endonuclease activity"/>
    <property type="evidence" value="ECO:0007669"/>
    <property type="project" value="UniProtKB-KW"/>
</dbReference>
<dbReference type="Pfam" id="PF13175">
    <property type="entry name" value="AAA_15"/>
    <property type="match status" value="1"/>
</dbReference>
<protein>
    <submittedName>
        <fullName evidence="2">Putative endonuclease</fullName>
    </submittedName>
</protein>
<dbReference type="PANTHER" id="PTHR43581">
    <property type="entry name" value="ATP/GTP PHOSPHATASE"/>
    <property type="match status" value="1"/>
</dbReference>
<comment type="caution">
    <text evidence="2">The sequence shown here is derived from an EMBL/GenBank/DDBJ whole genome shotgun (WGS) entry which is preliminary data.</text>
</comment>
<accession>A0A1V6N5B6</accession>
<gene>
    <name evidence="2" type="ORF">MBBAR_1c02730</name>
</gene>
<name>A0A1V6N5B6_METAZ</name>
<evidence type="ECO:0000259" key="1">
    <source>
        <dbReference type="Pfam" id="PF13175"/>
    </source>
</evidence>
<keyword evidence="2" id="KW-0378">Hydrolase</keyword>
<dbReference type="InterPro" id="IPR027417">
    <property type="entry name" value="P-loop_NTPase"/>
</dbReference>